<dbReference type="Proteomes" id="UP001056120">
    <property type="component" value="Linkage Group LG05"/>
</dbReference>
<sequence length="658" mass="75382">MSFSGSVVVYVNMYAMDLLTLVSHVITTSMFVAHLYLKESHINLIHITYFQELRKDYCRMCFIGFTYHNEASFSCESCKFHLHLGCALLLPETIKHKYDKHPMTLNYSPVENYDGDYFCEVCEEKFNPNTSFYHCNACVQSRHPACASLIAPTKAYICGAFRVPDMDIKFGGIHKTEHHPHPLSFLVGTKSYGDCAMCGRTLNSHFSLKCLQYEGNVGEAESGLGDEEVKSGGDGQDGVESDGDEGGEEVEEDEGEEGVGVEGGVTVGAMYYYKCLQCGYSIHKLCEELPTTLEHASHIPHALTLFLDESEEKCHVCQSIPQYKQLRYHCSQCMFNICLDCGVNEVQYHTIYHPSHQHPLVPINRQISANCDACGREHRGAFYQCTICFRSCIHNDCVLRPKRLLIQDGTFNKFSHAHSLILTYSFPKVDQEAKDNPRCRVCDNSFSDYENLWVYKCEKCRYYTHLDCAYLRGERSKSGVRRITSEKYEYNPDLHLPHSDQTYTIVKDFVFEGTNYEMGIIHNCHEHPLFLVDTLCNDITTRNKNESLCNACLIPIKENMTFYKCTYECNFVLHEWCTRLTPELKDYKSHPQHTLLLLANVGHEFLGFVVVYVDMVAMDLLTLVSNVITTLMFVAHSYLKKSLINLIHITYFQELRID</sequence>
<name>A0ACB9J3B1_9ASTR</name>
<comment type="caution">
    <text evidence="1">The sequence shown here is derived from an EMBL/GenBank/DDBJ whole genome shotgun (WGS) entry which is preliminary data.</text>
</comment>
<proteinExistence type="predicted"/>
<dbReference type="EMBL" id="CM042022">
    <property type="protein sequence ID" value="KAI3814784.1"/>
    <property type="molecule type" value="Genomic_DNA"/>
</dbReference>
<reference evidence="1 2" key="2">
    <citation type="journal article" date="2022" name="Mol. Ecol. Resour.">
        <title>The genomes of chicory, endive, great burdock and yacon provide insights into Asteraceae paleo-polyploidization history and plant inulin production.</title>
        <authorList>
            <person name="Fan W."/>
            <person name="Wang S."/>
            <person name="Wang H."/>
            <person name="Wang A."/>
            <person name="Jiang F."/>
            <person name="Liu H."/>
            <person name="Zhao H."/>
            <person name="Xu D."/>
            <person name="Zhang Y."/>
        </authorList>
    </citation>
    <scope>NUCLEOTIDE SEQUENCE [LARGE SCALE GENOMIC DNA]</scope>
    <source>
        <strain evidence="2">cv. Yunnan</strain>
        <tissue evidence="1">Leaves</tissue>
    </source>
</reference>
<protein>
    <submittedName>
        <fullName evidence="1">Uncharacterized protein</fullName>
    </submittedName>
</protein>
<reference evidence="2" key="1">
    <citation type="journal article" date="2022" name="Mol. Ecol. Resour.">
        <title>The genomes of chicory, endive, great burdock and yacon provide insights into Asteraceae palaeo-polyploidization history and plant inulin production.</title>
        <authorList>
            <person name="Fan W."/>
            <person name="Wang S."/>
            <person name="Wang H."/>
            <person name="Wang A."/>
            <person name="Jiang F."/>
            <person name="Liu H."/>
            <person name="Zhao H."/>
            <person name="Xu D."/>
            <person name="Zhang Y."/>
        </authorList>
    </citation>
    <scope>NUCLEOTIDE SEQUENCE [LARGE SCALE GENOMIC DNA]</scope>
    <source>
        <strain evidence="2">cv. Yunnan</strain>
    </source>
</reference>
<evidence type="ECO:0000313" key="2">
    <source>
        <dbReference type="Proteomes" id="UP001056120"/>
    </source>
</evidence>
<keyword evidence="2" id="KW-1185">Reference proteome</keyword>
<organism evidence="1 2">
    <name type="scientific">Smallanthus sonchifolius</name>
    <dbReference type="NCBI Taxonomy" id="185202"/>
    <lineage>
        <taxon>Eukaryota</taxon>
        <taxon>Viridiplantae</taxon>
        <taxon>Streptophyta</taxon>
        <taxon>Embryophyta</taxon>
        <taxon>Tracheophyta</taxon>
        <taxon>Spermatophyta</taxon>
        <taxon>Magnoliopsida</taxon>
        <taxon>eudicotyledons</taxon>
        <taxon>Gunneridae</taxon>
        <taxon>Pentapetalae</taxon>
        <taxon>asterids</taxon>
        <taxon>campanulids</taxon>
        <taxon>Asterales</taxon>
        <taxon>Asteraceae</taxon>
        <taxon>Asteroideae</taxon>
        <taxon>Heliantheae alliance</taxon>
        <taxon>Millerieae</taxon>
        <taxon>Smallanthus</taxon>
    </lineage>
</organism>
<evidence type="ECO:0000313" key="1">
    <source>
        <dbReference type="EMBL" id="KAI3814784.1"/>
    </source>
</evidence>
<accession>A0ACB9J3B1</accession>
<gene>
    <name evidence="1" type="ORF">L1987_14428</name>
</gene>